<dbReference type="PANTHER" id="PTHR40590">
    <property type="entry name" value="CYTOPLASMIC PROTEIN-RELATED"/>
    <property type="match status" value="1"/>
</dbReference>
<dbReference type="KEGG" id="fes:HER31_18010"/>
<organism evidence="1 2">
    <name type="scientific">Ferrimonas lipolytica</name>
    <dbReference type="NCBI Taxonomy" id="2724191"/>
    <lineage>
        <taxon>Bacteria</taxon>
        <taxon>Pseudomonadati</taxon>
        <taxon>Pseudomonadota</taxon>
        <taxon>Gammaproteobacteria</taxon>
        <taxon>Alteromonadales</taxon>
        <taxon>Ferrimonadaceae</taxon>
        <taxon>Ferrimonas</taxon>
    </lineage>
</organism>
<dbReference type="AlphaFoldDB" id="A0A6H1UHR9"/>
<evidence type="ECO:0000313" key="1">
    <source>
        <dbReference type="EMBL" id="QIZ78631.1"/>
    </source>
</evidence>
<dbReference type="Proteomes" id="UP000501602">
    <property type="component" value="Chromosome"/>
</dbReference>
<sequence length="280" mass="31439">MKYLLLAIWFVIGSGLPLAAAETDKPLFYQLQLGEQQAWLLGSIHVGTADFYPLPMQIEAAIEQASALVLEANPNDPNLPALFAQYALAKKPLPHALASKIRQHCQQQQLQCNLDLAPWLLSSQMALAMMTQAGYSPALGVESQLLLRFKPQQVLELEGMAMQLKLFDSLSYDANIAMAEASIDEFDVGQMVDAWRHGDSDALQQLIFDDFTEDELMQVLMFDRNRYMVNKIERMMSAQNQLLIVVGAGHLVGQQSMVQLLRQQGVTVTNCWQRQCQLRQ</sequence>
<dbReference type="CDD" id="cd14789">
    <property type="entry name" value="Tiki"/>
    <property type="match status" value="1"/>
</dbReference>
<proteinExistence type="predicted"/>
<dbReference type="Pfam" id="PF01963">
    <property type="entry name" value="TraB_PrgY_gumN"/>
    <property type="match status" value="1"/>
</dbReference>
<protein>
    <submittedName>
        <fullName evidence="1">TraB/GumN family protein</fullName>
    </submittedName>
</protein>
<keyword evidence="2" id="KW-1185">Reference proteome</keyword>
<reference evidence="1 2" key="1">
    <citation type="submission" date="2020-04" db="EMBL/GenBank/DDBJ databases">
        <title>Ferrimonas sp. S7 isolated from sea water.</title>
        <authorList>
            <person name="Bae S.S."/>
            <person name="Baek K."/>
        </authorList>
    </citation>
    <scope>NUCLEOTIDE SEQUENCE [LARGE SCALE GENOMIC DNA]</scope>
    <source>
        <strain evidence="1 2">S7</strain>
    </source>
</reference>
<evidence type="ECO:0000313" key="2">
    <source>
        <dbReference type="Proteomes" id="UP000501602"/>
    </source>
</evidence>
<gene>
    <name evidence="1" type="ORF">HER31_18010</name>
</gene>
<dbReference type="PANTHER" id="PTHR40590:SF1">
    <property type="entry name" value="CYTOPLASMIC PROTEIN"/>
    <property type="match status" value="1"/>
</dbReference>
<dbReference type="EMBL" id="CP051180">
    <property type="protein sequence ID" value="QIZ78631.1"/>
    <property type="molecule type" value="Genomic_DNA"/>
</dbReference>
<dbReference type="RefSeq" id="WP_168662777.1">
    <property type="nucleotide sequence ID" value="NZ_CP051180.1"/>
</dbReference>
<name>A0A6H1UHR9_9GAMM</name>
<accession>A0A6H1UHR9</accession>
<dbReference type="InterPro" id="IPR047111">
    <property type="entry name" value="YbaP-like"/>
</dbReference>
<dbReference type="InterPro" id="IPR002816">
    <property type="entry name" value="TraB/PrgY/GumN_fam"/>
</dbReference>